<dbReference type="EMBL" id="JANBPT010000705">
    <property type="protein sequence ID" value="KAJ1914105.1"/>
    <property type="molecule type" value="Genomic_DNA"/>
</dbReference>
<evidence type="ECO:0000256" key="1">
    <source>
        <dbReference type="ARBA" id="ARBA00004123"/>
    </source>
</evidence>
<dbReference type="OrthoDB" id="951172at2759"/>
<dbReference type="PANTHER" id="PTHR10527">
    <property type="entry name" value="IMPORTIN BETA"/>
    <property type="match status" value="1"/>
</dbReference>
<keyword evidence="5" id="KW-0677">Repeat</keyword>
<evidence type="ECO:0000256" key="7">
    <source>
        <dbReference type="ARBA" id="ARBA00023242"/>
    </source>
</evidence>
<feature type="compositionally biased region" description="Acidic residues" evidence="9">
    <location>
        <begin position="361"/>
        <end position="378"/>
    </location>
</feature>
<feature type="domain" description="Importin N-terminal" evidence="10">
    <location>
        <begin position="31"/>
        <end position="98"/>
    </location>
</feature>
<sequence length="906" mass="100249">MWSPQPESLAQLVQMLANSISSNNEIQAANAQKLEELNKIPDYNNYLIYVLTQMPQETTETRAVAGLILKNNVRLRLQEIAPPVVEYIKAGCLEALGDPDAMVRSTAGNVITTIVSRGGVTAWPQVLPRLMELLDHSDYNVVEGAFGALQKICEDSAGELDQEVEGTQPLDFMIPKFIQYTDSPQPKLRVYALSCINQFILSRPNALMVHIDAFMQALFKRASDDKPEVRKQVCQAFVMLLEARPDKLLPELTNIVEYIIFCTQSDDDQLALEACEFWLTFAEQEELQEHLRPFLPKVIPVLLRSMVYSEMDLLTLDVDEDDGGVADRAEDIKPRHHHAKSHEHGHTEGAPRAERTPGEGGSDDEDDEDDDDDDDMDDPYAEWNLRKCAAASLDVLSTVFGNDVLPIILPLLQEALFNEDWLKKECGILALGAIAEGCMTGIEPHLPDLIPMLLEHLNHPKALVRSITCWTLSRYAAWCCQCPSEEARVKFFVPELEGLARMILDNSKRVQEAACSAFATLEEEAGPQLVPYLGPIIQNLVQAFGKYQKKNLLILYDAVGTLADSVGEALNQPEYIQMLLPPLIQKWHQLSDEDRDLFPLLECLSSVTAAVGLGFQPFAGPVFERCVNIAAKTLTQSQAAAVNPALEMPDKDFIIVTLDLVSGMVQGLGPVVEGLVAGSQPPLVDLLRACLQDPSPEVRQSSYALLGDMAISAFGHLRPHLAQIFPDLIGQIDPQAEHVSVCNNAAWSAGEIALQYGAEMQPWVSPLLDRLIPLLNNPKTTRTLGENAAITIGRLGLVCPAQVAPYLEVFAERFCTLLRGIRDNDEKDSAFRGLCTLIQANPNGIVKSFVYFCDAVAMWQSPSAELNDMMGKILHGIKQMSGDNWATYLNGFPEKIRLTLAQRYGV</sequence>
<dbReference type="Pfam" id="PF13513">
    <property type="entry name" value="HEAT_EZ"/>
    <property type="match status" value="1"/>
</dbReference>
<dbReference type="GO" id="GO:0031267">
    <property type="term" value="F:small GTPase binding"/>
    <property type="evidence" value="ECO:0007669"/>
    <property type="project" value="InterPro"/>
</dbReference>
<reference evidence="11" key="1">
    <citation type="submission" date="2022-07" db="EMBL/GenBank/DDBJ databases">
        <title>Phylogenomic reconstructions and comparative analyses of Kickxellomycotina fungi.</title>
        <authorList>
            <person name="Reynolds N.K."/>
            <person name="Stajich J.E."/>
            <person name="Barry K."/>
            <person name="Grigoriev I.V."/>
            <person name="Crous P."/>
            <person name="Smith M.E."/>
        </authorList>
    </citation>
    <scope>NUCLEOTIDE SEQUENCE</scope>
    <source>
        <strain evidence="11">RSA 861</strain>
    </source>
</reference>
<comment type="similarity">
    <text evidence="8">Belongs to the importin beta family. Importin beta-2 subfamily.</text>
</comment>
<keyword evidence="12" id="KW-1185">Reference proteome</keyword>
<dbReference type="Gene3D" id="1.25.10.10">
    <property type="entry name" value="Leucine-rich Repeat Variant"/>
    <property type="match status" value="2"/>
</dbReference>
<evidence type="ECO:0000256" key="4">
    <source>
        <dbReference type="ARBA" id="ARBA00022490"/>
    </source>
</evidence>
<dbReference type="Pfam" id="PF03810">
    <property type="entry name" value="IBN_N"/>
    <property type="match status" value="1"/>
</dbReference>
<keyword evidence="7" id="KW-0539">Nucleus</keyword>
<feature type="region of interest" description="Disordered" evidence="9">
    <location>
        <begin position="333"/>
        <end position="378"/>
    </location>
</feature>
<keyword evidence="3" id="KW-0813">Transport</keyword>
<evidence type="ECO:0000256" key="8">
    <source>
        <dbReference type="ARBA" id="ARBA00038423"/>
    </source>
</evidence>
<dbReference type="Pfam" id="PF25574">
    <property type="entry name" value="TPR_IMB1"/>
    <property type="match status" value="1"/>
</dbReference>
<dbReference type="SUPFAM" id="SSF48371">
    <property type="entry name" value="ARM repeat"/>
    <property type="match status" value="1"/>
</dbReference>
<evidence type="ECO:0000259" key="10">
    <source>
        <dbReference type="SMART" id="SM00913"/>
    </source>
</evidence>
<evidence type="ECO:0000256" key="2">
    <source>
        <dbReference type="ARBA" id="ARBA00004496"/>
    </source>
</evidence>
<dbReference type="SMART" id="SM00913">
    <property type="entry name" value="IBN_N"/>
    <property type="match status" value="1"/>
</dbReference>
<dbReference type="InterPro" id="IPR016024">
    <property type="entry name" value="ARM-type_fold"/>
</dbReference>
<evidence type="ECO:0000256" key="6">
    <source>
        <dbReference type="ARBA" id="ARBA00022927"/>
    </source>
</evidence>
<feature type="compositionally biased region" description="Basic and acidic residues" evidence="9">
    <location>
        <begin position="342"/>
        <end position="357"/>
    </location>
</feature>
<evidence type="ECO:0000256" key="3">
    <source>
        <dbReference type="ARBA" id="ARBA00022448"/>
    </source>
</evidence>
<dbReference type="Proteomes" id="UP001150569">
    <property type="component" value="Unassembled WGS sequence"/>
</dbReference>
<evidence type="ECO:0000256" key="5">
    <source>
        <dbReference type="ARBA" id="ARBA00022737"/>
    </source>
</evidence>
<comment type="subcellular location">
    <subcellularLocation>
        <location evidence="2">Cytoplasm</location>
    </subcellularLocation>
    <subcellularLocation>
        <location evidence="1">Nucleus</location>
    </subcellularLocation>
</comment>
<dbReference type="InterPro" id="IPR001494">
    <property type="entry name" value="Importin-beta_N"/>
</dbReference>
<proteinExistence type="inferred from homology"/>
<dbReference type="AlphaFoldDB" id="A0A9W8DQI8"/>
<keyword evidence="6" id="KW-0653">Protein transport</keyword>
<evidence type="ECO:0000313" key="12">
    <source>
        <dbReference type="Proteomes" id="UP001150569"/>
    </source>
</evidence>
<evidence type="ECO:0000313" key="11">
    <source>
        <dbReference type="EMBL" id="KAJ1914105.1"/>
    </source>
</evidence>
<name>A0A9W8DQI8_9FUNG</name>
<gene>
    <name evidence="11" type="ORF">IWQ60_008942</name>
</gene>
<dbReference type="GO" id="GO:0006606">
    <property type="term" value="P:protein import into nucleus"/>
    <property type="evidence" value="ECO:0007669"/>
    <property type="project" value="InterPro"/>
</dbReference>
<dbReference type="FunFam" id="1.25.10.10:FF:000028">
    <property type="entry name" value="Transportin-1 isoform 1"/>
    <property type="match status" value="1"/>
</dbReference>
<dbReference type="InterPro" id="IPR058584">
    <property type="entry name" value="IMB1_TNPO1-like_TPR"/>
</dbReference>
<organism evidence="11 12">
    <name type="scientific">Tieghemiomyces parasiticus</name>
    <dbReference type="NCBI Taxonomy" id="78921"/>
    <lineage>
        <taxon>Eukaryota</taxon>
        <taxon>Fungi</taxon>
        <taxon>Fungi incertae sedis</taxon>
        <taxon>Zoopagomycota</taxon>
        <taxon>Kickxellomycotina</taxon>
        <taxon>Dimargaritomycetes</taxon>
        <taxon>Dimargaritales</taxon>
        <taxon>Dimargaritaceae</taxon>
        <taxon>Tieghemiomyces</taxon>
    </lineage>
</organism>
<keyword evidence="4" id="KW-0963">Cytoplasm</keyword>
<dbReference type="GO" id="GO:0031981">
    <property type="term" value="C:nuclear lumen"/>
    <property type="evidence" value="ECO:0007669"/>
    <property type="project" value="UniProtKB-ARBA"/>
</dbReference>
<accession>A0A9W8DQI8</accession>
<comment type="caution">
    <text evidence="11">The sequence shown here is derived from an EMBL/GenBank/DDBJ whole genome shotgun (WGS) entry which is preliminary data.</text>
</comment>
<protein>
    <recommendedName>
        <fullName evidence="10">Importin N-terminal domain-containing protein</fullName>
    </recommendedName>
</protein>
<evidence type="ECO:0000256" key="9">
    <source>
        <dbReference type="SAM" id="MobiDB-lite"/>
    </source>
</evidence>
<dbReference type="GO" id="GO:0005737">
    <property type="term" value="C:cytoplasm"/>
    <property type="evidence" value="ECO:0007669"/>
    <property type="project" value="UniProtKB-SubCell"/>
</dbReference>
<dbReference type="InterPro" id="IPR011989">
    <property type="entry name" value="ARM-like"/>
</dbReference>
<dbReference type="InterPro" id="IPR040122">
    <property type="entry name" value="Importin_beta"/>
</dbReference>